<evidence type="ECO:0000256" key="4">
    <source>
        <dbReference type="ARBA" id="ARBA00022692"/>
    </source>
</evidence>
<dbReference type="InterPro" id="IPR050545">
    <property type="entry name" value="Mycobact_MmpL"/>
</dbReference>
<feature type="transmembrane region" description="Helical" evidence="8">
    <location>
        <begin position="238"/>
        <end position="260"/>
    </location>
</feature>
<evidence type="ECO:0000256" key="2">
    <source>
        <dbReference type="ARBA" id="ARBA00010157"/>
    </source>
</evidence>
<dbReference type="Proteomes" id="UP000574133">
    <property type="component" value="Unassembled WGS sequence"/>
</dbReference>
<dbReference type="Gene3D" id="1.20.1640.10">
    <property type="entry name" value="Multidrug efflux transporter AcrB transmembrane domain"/>
    <property type="match status" value="2"/>
</dbReference>
<comment type="caution">
    <text evidence="10">The sequence shown here is derived from an EMBL/GenBank/DDBJ whole genome shotgun (WGS) entry which is preliminary data.</text>
</comment>
<keyword evidence="3" id="KW-1003">Cell membrane</keyword>
<feature type="transmembrane region" description="Helical" evidence="8">
    <location>
        <begin position="899"/>
        <end position="920"/>
    </location>
</feature>
<keyword evidence="4 8" id="KW-0812">Transmembrane</keyword>
<feature type="transmembrane region" description="Helical" evidence="8">
    <location>
        <begin position="974"/>
        <end position="994"/>
    </location>
</feature>
<evidence type="ECO:0000313" key="11">
    <source>
        <dbReference type="Proteomes" id="UP000574133"/>
    </source>
</evidence>
<keyword evidence="7" id="KW-0175">Coiled coil</keyword>
<feature type="transmembrane region" description="Helical" evidence="8">
    <location>
        <begin position="182"/>
        <end position="198"/>
    </location>
</feature>
<dbReference type="InterPro" id="IPR023908">
    <property type="entry name" value="xxxLxxG_rpt"/>
</dbReference>
<dbReference type="SUPFAM" id="SSF101967">
    <property type="entry name" value="Adhesin YadA, collagen-binding domain"/>
    <property type="match status" value="1"/>
</dbReference>
<reference evidence="10 11" key="1">
    <citation type="submission" date="2020-08" db="EMBL/GenBank/DDBJ databases">
        <title>Cohnella phylogeny.</title>
        <authorList>
            <person name="Dunlap C."/>
        </authorList>
    </citation>
    <scope>NUCLEOTIDE SEQUENCE [LARGE SCALE GENOMIC DNA]</scope>
    <source>
        <strain evidence="10 11">DSM 103658</strain>
    </source>
</reference>
<comment type="similarity">
    <text evidence="2">Belongs to the resistance-nodulation-cell division (RND) (TC 2.A.6) family. MmpL subfamily.</text>
</comment>
<feature type="transmembrane region" description="Helical" evidence="8">
    <location>
        <begin position="1000"/>
        <end position="1024"/>
    </location>
</feature>
<feature type="coiled-coil region" evidence="7">
    <location>
        <begin position="553"/>
        <end position="580"/>
    </location>
</feature>
<evidence type="ECO:0000313" key="10">
    <source>
        <dbReference type="EMBL" id="MBB6676695.1"/>
    </source>
</evidence>
<comment type="subcellular location">
    <subcellularLocation>
        <location evidence="1">Cell membrane</location>
        <topology evidence="1">Multi-pass membrane protein</topology>
    </subcellularLocation>
</comment>
<gene>
    <name evidence="10" type="ORF">H4Q31_05055</name>
</gene>
<dbReference type="PANTHER" id="PTHR33406:SF6">
    <property type="entry name" value="MEMBRANE PROTEIN YDGH-RELATED"/>
    <property type="match status" value="1"/>
</dbReference>
<feature type="transmembrane region" description="Helical" evidence="8">
    <location>
        <begin position="205"/>
        <end position="226"/>
    </location>
</feature>
<dbReference type="EMBL" id="JACJVN010000021">
    <property type="protein sequence ID" value="MBB6676695.1"/>
    <property type="molecule type" value="Genomic_DNA"/>
</dbReference>
<keyword evidence="11" id="KW-1185">Reference proteome</keyword>
<feature type="transmembrane region" description="Helical" evidence="8">
    <location>
        <begin position="285"/>
        <end position="307"/>
    </location>
</feature>
<dbReference type="SUPFAM" id="SSF82866">
    <property type="entry name" value="Multidrug efflux transporter AcrB transmembrane domain"/>
    <property type="match status" value="2"/>
</dbReference>
<dbReference type="RefSeq" id="WP_185177987.1">
    <property type="nucleotide sequence ID" value="NZ_CBCSEP010000003.1"/>
</dbReference>
<proteinExistence type="inferred from homology"/>
<organism evidence="10 11">
    <name type="scientific">Cohnella lubricantis</name>
    <dbReference type="NCBI Taxonomy" id="2163172"/>
    <lineage>
        <taxon>Bacteria</taxon>
        <taxon>Bacillati</taxon>
        <taxon>Bacillota</taxon>
        <taxon>Bacilli</taxon>
        <taxon>Bacillales</taxon>
        <taxon>Paenibacillaceae</taxon>
        <taxon>Cohnella</taxon>
    </lineage>
</organism>
<dbReference type="NCBIfam" id="TIGR03057">
    <property type="entry name" value="xxxLxxG_by_4"/>
    <property type="match status" value="1"/>
</dbReference>
<evidence type="ECO:0000256" key="8">
    <source>
        <dbReference type="SAM" id="Phobius"/>
    </source>
</evidence>
<protein>
    <submittedName>
        <fullName evidence="10">MMPL family transporter</fullName>
    </submittedName>
</protein>
<evidence type="ECO:0000256" key="3">
    <source>
        <dbReference type="ARBA" id="ARBA00022475"/>
    </source>
</evidence>
<dbReference type="GO" id="GO:0005886">
    <property type="term" value="C:plasma membrane"/>
    <property type="evidence" value="ECO:0007669"/>
    <property type="project" value="UniProtKB-SubCell"/>
</dbReference>
<feature type="domain" description="Membrane transport protein MMPL" evidence="9">
    <location>
        <begin position="726"/>
        <end position="1045"/>
    </location>
</feature>
<dbReference type="InterPro" id="IPR004869">
    <property type="entry name" value="MMPL_dom"/>
</dbReference>
<name>A0A841T9J1_9BACL</name>
<feature type="transmembrane region" description="Helical" evidence="8">
    <location>
        <begin position="362"/>
        <end position="384"/>
    </location>
</feature>
<feature type="transmembrane region" description="Helical" evidence="8">
    <location>
        <begin position="932"/>
        <end position="953"/>
    </location>
</feature>
<evidence type="ECO:0000256" key="7">
    <source>
        <dbReference type="SAM" id="Coils"/>
    </source>
</evidence>
<evidence type="ECO:0000256" key="5">
    <source>
        <dbReference type="ARBA" id="ARBA00022989"/>
    </source>
</evidence>
<feature type="transmembrane region" description="Helical" evidence="8">
    <location>
        <begin position="873"/>
        <end position="892"/>
    </location>
</feature>
<feature type="transmembrane region" description="Helical" evidence="8">
    <location>
        <begin position="313"/>
        <end position="341"/>
    </location>
</feature>
<feature type="domain" description="Membrane transport protein MMPL" evidence="9">
    <location>
        <begin position="65"/>
        <end position="367"/>
    </location>
</feature>
<evidence type="ECO:0000259" key="9">
    <source>
        <dbReference type="Pfam" id="PF03176"/>
    </source>
</evidence>
<sequence>MKGIIRYKGLVLAVWLLAVAALMLTAPNMQQLVRDKGQLSVPDGYSSVQASQLLSEMNGPGSGPKKTQSTILVFHGEGGLDAAQLEDIRQGVEKLKNNKDQLGVASVLTHFDMPELASQAVSADGSTVLALLEVSLDGRSPEEARSALHEALQDVKVDHYLTGNWLIQEDVVKSSQEGLHKTEWITVVFILAILFVVFRSAFAPFLPLVTIGISYLASQSIVAYLVKYLDFPLSTFTQIFLVAIMFGIGTDYCILLISRFKEELAHGRSRVDAILATYRTAGRTVLFSGIAVFVGFACIGFSSFSLFRSGVAVAVGVAVLMLALFTFVPFLLASMGGAIFWPSRKALEHKPNRVWGAVGGFAYRRPLIALLILAVVIAPLLSFYRGAVSFDSMEEIGGKYDSVKAFNYIADGFGPGDSLPTTVVVKADQPFDSAEGLALVEKMTRELAQVDGVKIVRSATRPTGDPLADLQVANQVGQLDSGLGQGADGVDQIADGLKQAGDSLASRAPQLQSSAEGAEQLASGTRELEAGLGRLGDGLKRIEQGLRDGTAGADQLEAGLAQAQASAEQLAAASAQLQGQYEQLGAALGELTTAYGKAAASQQAFAQGLGDVSAGLGGLAQKYPELQQDEDFLQAQSAIGSLQQSAEASAVGLEQLNAQLAGFATGLGQANAGLDQAAGGQAELAKGLKSLATGLAELADGLGQSADGQSQIVTQLPELTSGAAKLAEGQEQLADGVKQLNDQLGELTDGLQDSASGLAQVSGGLKSAQSYLGELSGASDKQLSGWFVPDEALGNADFQAALGTYLSEDRTIAKLEVIFTGNPYDVETLDRIEDVREAALRSLKVGEYAGAQVEIGGVTSLYHDLDTVSSKDYRQTVIFMIAGIGLILLVLFRSLVIPLYLIVSLLATYYTSMAATELIFTRMLDYSGTSWVIPFFGFVMLMALGVDYSIFLMDRFKEYRHLPPREAILSAMSSMGTVILSAAVILGGTFAAMLPAGVLSLMQIAVTVLCGLFLYAIAVLPLFIPMMVRLFGEANWWPFMGRRGERGERLEAPPETSQTFGDGI</sequence>
<dbReference type="InterPro" id="IPR011049">
    <property type="entry name" value="Serralysin-like_metalloprot_C"/>
</dbReference>
<accession>A0A841T9J1</accession>
<dbReference type="AlphaFoldDB" id="A0A841T9J1"/>
<evidence type="ECO:0000256" key="6">
    <source>
        <dbReference type="ARBA" id="ARBA00023136"/>
    </source>
</evidence>
<dbReference type="PANTHER" id="PTHR33406">
    <property type="entry name" value="MEMBRANE PROTEIN MJ1562-RELATED"/>
    <property type="match status" value="1"/>
</dbReference>
<keyword evidence="6 8" id="KW-0472">Membrane</keyword>
<evidence type="ECO:0000256" key="1">
    <source>
        <dbReference type="ARBA" id="ARBA00004651"/>
    </source>
</evidence>
<dbReference type="Pfam" id="PF03176">
    <property type="entry name" value="MMPL"/>
    <property type="match status" value="2"/>
</dbReference>
<keyword evidence="5 8" id="KW-1133">Transmembrane helix</keyword>
<dbReference type="Gene3D" id="1.10.287.950">
    <property type="entry name" value="Methyl-accepting chemotaxis protein"/>
    <property type="match status" value="1"/>
</dbReference>